<gene>
    <name evidence="2" type="ORF">CTA1_3781</name>
</gene>
<organism evidence="2 3">
    <name type="scientific">Colletotrichum tanaceti</name>
    <dbReference type="NCBI Taxonomy" id="1306861"/>
    <lineage>
        <taxon>Eukaryota</taxon>
        <taxon>Fungi</taxon>
        <taxon>Dikarya</taxon>
        <taxon>Ascomycota</taxon>
        <taxon>Pezizomycotina</taxon>
        <taxon>Sordariomycetes</taxon>
        <taxon>Hypocreomycetidae</taxon>
        <taxon>Glomerellales</taxon>
        <taxon>Glomerellaceae</taxon>
        <taxon>Colletotrichum</taxon>
        <taxon>Colletotrichum destructivum species complex</taxon>
    </lineage>
</organism>
<protein>
    <submittedName>
        <fullName evidence="2">Uncharacterized protein</fullName>
    </submittedName>
</protein>
<dbReference type="EMBL" id="PJEX01000040">
    <property type="protein sequence ID" value="TKW57572.1"/>
    <property type="molecule type" value="Genomic_DNA"/>
</dbReference>
<dbReference type="OrthoDB" id="5402392at2759"/>
<feature type="region of interest" description="Disordered" evidence="1">
    <location>
        <begin position="379"/>
        <end position="400"/>
    </location>
</feature>
<evidence type="ECO:0000313" key="3">
    <source>
        <dbReference type="Proteomes" id="UP000310108"/>
    </source>
</evidence>
<dbReference type="Proteomes" id="UP000310108">
    <property type="component" value="Unassembled WGS sequence"/>
</dbReference>
<evidence type="ECO:0000256" key="1">
    <source>
        <dbReference type="SAM" id="MobiDB-lite"/>
    </source>
</evidence>
<comment type="caution">
    <text evidence="2">The sequence shown here is derived from an EMBL/GenBank/DDBJ whole genome shotgun (WGS) entry which is preliminary data.</text>
</comment>
<evidence type="ECO:0000313" key="2">
    <source>
        <dbReference type="EMBL" id="TKW57572.1"/>
    </source>
</evidence>
<feature type="compositionally biased region" description="Basic residues" evidence="1">
    <location>
        <begin position="491"/>
        <end position="503"/>
    </location>
</feature>
<dbReference type="STRING" id="1306861.A0A4U6XP93"/>
<accession>A0A4U6XP93</accession>
<reference evidence="2 3" key="1">
    <citation type="journal article" date="2019" name="PLoS ONE">
        <title>Comparative genome analysis indicates high evolutionary potential of pathogenicity genes in Colletotrichum tanaceti.</title>
        <authorList>
            <person name="Lelwala R.V."/>
            <person name="Korhonen P.K."/>
            <person name="Young N.D."/>
            <person name="Scott J.B."/>
            <person name="Ades P.A."/>
            <person name="Gasser R.B."/>
            <person name="Taylor P.W.J."/>
        </authorList>
    </citation>
    <scope>NUCLEOTIDE SEQUENCE [LARGE SCALE GENOMIC DNA]</scope>
    <source>
        <strain evidence="2">BRIP57314</strain>
    </source>
</reference>
<name>A0A4U6XP93_9PEZI</name>
<feature type="region of interest" description="Disordered" evidence="1">
    <location>
        <begin position="482"/>
        <end position="507"/>
    </location>
</feature>
<keyword evidence="3" id="KW-1185">Reference proteome</keyword>
<dbReference type="AlphaFoldDB" id="A0A4U6XP93"/>
<sequence length="527" mass="57846">MDPASTSIQKVQASLEPYIKPREQVAYIRRALALHLQACGQSATMRQPLSLADASCRVTPTQEVRGLQKEYLRALDANLKARNEYKNTRDATTTTTTTTTTVAPSLHNNLDSRDQIEEHFALVKLGQKRQRLQAVHKYLDLLVRQPAASSDFLDLENIFRNSPALPNVPKDVVSGFAVSASTAKTDLGGLAGQLEKVVLRAKLLLKREEQLLADVRQSTVSLTGQVSDEAKAHALDATRTELINWIEAELSKASGESEDNTSSQRNGFNSWSEQETIDRHLAEIKDKYKRYTAARKTVLSVTSEKIQPFLKPSKENTLSTGQSHSIPLAPTAHLLVPYLDKLLSLSREQKGMIAQKSHVHTILAKQAKETRQALDHLAEESQLLPRHPMSGASRPKSGFGEDFSAAVSEKPMSSDSVKPWVSAADSAKIATLEVAAEKIEEGQVALESSMAALQEVDKLLDQGRQEPEREVVGDTTEEDIWLGQGSANKGGARKHATHQRKGSTAKPDDIWSVVDGKLGLIGQEDHI</sequence>
<proteinExistence type="predicted"/>